<keyword evidence="3" id="KW-1185">Reference proteome</keyword>
<dbReference type="STRING" id="314256.OG2516_06891"/>
<evidence type="ECO:0000313" key="3">
    <source>
        <dbReference type="Proteomes" id="UP000003635"/>
    </source>
</evidence>
<organism evidence="2 3">
    <name type="scientific">Oceanicola granulosus (strain ATCC BAA-861 / DSM 15982 / KCTC 12143 / HTCC2516)</name>
    <dbReference type="NCBI Taxonomy" id="314256"/>
    <lineage>
        <taxon>Bacteria</taxon>
        <taxon>Pseudomonadati</taxon>
        <taxon>Pseudomonadota</taxon>
        <taxon>Alphaproteobacteria</taxon>
        <taxon>Rhodobacterales</taxon>
        <taxon>Roseobacteraceae</taxon>
        <taxon>Oceanicola</taxon>
    </lineage>
</organism>
<sequence length="66" mass="7171">MMLSALPAKPSPRFPAQRVRPAPLSAETDHHDAPRAAIAPRRPRAIVRVAVQPATAARYYAATRDS</sequence>
<dbReference type="Proteomes" id="UP000003635">
    <property type="component" value="Unassembled WGS sequence"/>
</dbReference>
<evidence type="ECO:0000256" key="1">
    <source>
        <dbReference type="SAM" id="MobiDB-lite"/>
    </source>
</evidence>
<comment type="caution">
    <text evidence="2">The sequence shown here is derived from an EMBL/GenBank/DDBJ whole genome shotgun (WGS) entry which is preliminary data.</text>
</comment>
<evidence type="ECO:0000313" key="2">
    <source>
        <dbReference type="EMBL" id="EAR51770.1"/>
    </source>
</evidence>
<name>Q2CGE8_OCEGH</name>
<accession>Q2CGE8</accession>
<dbReference type="RefSeq" id="WP_007254904.1">
    <property type="nucleotide sequence ID" value="NZ_CH724107.1"/>
</dbReference>
<feature type="region of interest" description="Disordered" evidence="1">
    <location>
        <begin position="1"/>
        <end position="40"/>
    </location>
</feature>
<protein>
    <submittedName>
        <fullName evidence="2">Uncharacterized protein</fullName>
    </submittedName>
</protein>
<proteinExistence type="predicted"/>
<gene>
    <name evidence="2" type="ORF">OG2516_06891</name>
</gene>
<dbReference type="EMBL" id="AAOT01000009">
    <property type="protein sequence ID" value="EAR51770.1"/>
    <property type="molecule type" value="Genomic_DNA"/>
</dbReference>
<dbReference type="HOGENOM" id="CLU_2826868_0_0_5"/>
<dbReference type="AlphaFoldDB" id="Q2CGE8"/>
<reference evidence="2 3" key="1">
    <citation type="journal article" date="2010" name="J. Bacteriol.">
        <title>Genome sequences of Oceanicola granulosus HTCC2516(T) and Oceanicola batsensis HTCC2597(TDelta).</title>
        <authorList>
            <person name="Thrash J.C."/>
            <person name="Cho J.C."/>
            <person name="Vergin K.L."/>
            <person name="Giovannoni S.J."/>
        </authorList>
    </citation>
    <scope>NUCLEOTIDE SEQUENCE [LARGE SCALE GENOMIC DNA]</scope>
    <source>
        <strain evidence="3">ATCC BAA-861 / DSM 15982 / KCTC 12143 / HTCC2516</strain>
    </source>
</reference>